<evidence type="ECO:0000256" key="4">
    <source>
        <dbReference type="ARBA" id="ARBA00022989"/>
    </source>
</evidence>
<feature type="transmembrane region" description="Helical" evidence="6">
    <location>
        <begin position="32"/>
        <end position="53"/>
    </location>
</feature>
<feature type="transmembrane region" description="Helical" evidence="6">
    <location>
        <begin position="135"/>
        <end position="163"/>
    </location>
</feature>
<feature type="transmembrane region" description="Helical" evidence="6">
    <location>
        <begin position="65"/>
        <end position="87"/>
    </location>
</feature>
<name>A0A2V5L000_9MICC</name>
<feature type="transmembrane region" description="Helical" evidence="6">
    <location>
        <begin position="223"/>
        <end position="252"/>
    </location>
</feature>
<reference evidence="7 8" key="1">
    <citation type="submission" date="2018-05" db="EMBL/GenBank/DDBJ databases">
        <title>Genetic diversity of glacier-inhabiting Cryobacterium bacteria in China and description of Cryobacterium mengkeensis sp. nov. and Arthrobacter glacialis sp. nov.</title>
        <authorList>
            <person name="Liu Q."/>
            <person name="Xin Y.-H."/>
        </authorList>
    </citation>
    <scope>NUCLEOTIDE SEQUENCE [LARGE SCALE GENOMIC DNA]</scope>
    <source>
        <strain evidence="7 8">LI2</strain>
    </source>
</reference>
<dbReference type="AlphaFoldDB" id="A0A2V5L000"/>
<feature type="transmembrane region" description="Helical" evidence="6">
    <location>
        <begin position="183"/>
        <end position="202"/>
    </location>
</feature>
<gene>
    <name evidence="7" type="ORF">CVV68_22175</name>
</gene>
<keyword evidence="5 6" id="KW-0472">Membrane</keyword>
<keyword evidence="4 6" id="KW-1133">Transmembrane helix</keyword>
<keyword evidence="3 6" id="KW-0812">Transmembrane</keyword>
<accession>A0A2V5L000</accession>
<evidence type="ECO:0000256" key="2">
    <source>
        <dbReference type="ARBA" id="ARBA00022475"/>
    </source>
</evidence>
<evidence type="ECO:0000313" key="7">
    <source>
        <dbReference type="EMBL" id="PYI64345.1"/>
    </source>
</evidence>
<sequence length="333" mass="36232">MGNPHAAMTGPMWMPTAPPTVTSVLAWHPQPIPVLPVLAVVLLLGYTAALLVLRRRGVAWPVGRTLMWVAGVASILFVTATGIDGYGMELFSIHMIQHMALNMLCPVFLVLGAPVTLLLRVLPAGHGRKGAVRRGLLLVLHSVPASVLTHPVVTFALFVMSLYGLYFTPLFDYLMGTWWGHNVMLIHFLLIGFLYFWGILGVDPSPRQAGRGLRSISGEVLPVLELAATTPFHAFFGVVVMMSTTLLVHFYATPMPGWNIMPLADQGVGGGIAWGFTEFPTLLVLGALVLKWQRSDARKTAAADRRAARVGDVDLDDYNSYLQGLAVRDESRG</sequence>
<keyword evidence="2" id="KW-1003">Cell membrane</keyword>
<dbReference type="Proteomes" id="UP000247832">
    <property type="component" value="Unassembled WGS sequence"/>
</dbReference>
<comment type="subcellular location">
    <subcellularLocation>
        <location evidence="1">Cell membrane</location>
        <topology evidence="1">Multi-pass membrane protein</topology>
    </subcellularLocation>
</comment>
<keyword evidence="8" id="KW-1185">Reference proteome</keyword>
<evidence type="ECO:0000256" key="5">
    <source>
        <dbReference type="ARBA" id="ARBA00023136"/>
    </source>
</evidence>
<evidence type="ECO:0000313" key="8">
    <source>
        <dbReference type="Proteomes" id="UP000247832"/>
    </source>
</evidence>
<dbReference type="InterPro" id="IPR019108">
    <property type="entry name" value="Caa3_assmbl_CtaG-rel"/>
</dbReference>
<proteinExistence type="predicted"/>
<evidence type="ECO:0000256" key="1">
    <source>
        <dbReference type="ARBA" id="ARBA00004651"/>
    </source>
</evidence>
<feature type="transmembrane region" description="Helical" evidence="6">
    <location>
        <begin position="99"/>
        <end position="123"/>
    </location>
</feature>
<dbReference type="GO" id="GO:0005886">
    <property type="term" value="C:plasma membrane"/>
    <property type="evidence" value="ECO:0007669"/>
    <property type="project" value="UniProtKB-SubCell"/>
</dbReference>
<organism evidence="7 8">
    <name type="scientific">Arthrobacter livingstonensis</name>
    <dbReference type="NCBI Taxonomy" id="670078"/>
    <lineage>
        <taxon>Bacteria</taxon>
        <taxon>Bacillati</taxon>
        <taxon>Actinomycetota</taxon>
        <taxon>Actinomycetes</taxon>
        <taxon>Micrococcales</taxon>
        <taxon>Micrococcaceae</taxon>
        <taxon>Arthrobacter</taxon>
    </lineage>
</organism>
<feature type="transmembrane region" description="Helical" evidence="6">
    <location>
        <begin position="272"/>
        <end position="290"/>
    </location>
</feature>
<protein>
    <recommendedName>
        <fullName evidence="9">Cytochrome c oxidase assembly protein</fullName>
    </recommendedName>
</protein>
<evidence type="ECO:0000256" key="3">
    <source>
        <dbReference type="ARBA" id="ARBA00022692"/>
    </source>
</evidence>
<dbReference type="EMBL" id="QJVD01000056">
    <property type="protein sequence ID" value="PYI64345.1"/>
    <property type="molecule type" value="Genomic_DNA"/>
</dbReference>
<dbReference type="OrthoDB" id="5241646at2"/>
<dbReference type="Pfam" id="PF09678">
    <property type="entry name" value="Caa3_CtaG"/>
    <property type="match status" value="1"/>
</dbReference>
<comment type="caution">
    <text evidence="7">The sequence shown here is derived from an EMBL/GenBank/DDBJ whole genome shotgun (WGS) entry which is preliminary data.</text>
</comment>
<evidence type="ECO:0008006" key="9">
    <source>
        <dbReference type="Google" id="ProtNLM"/>
    </source>
</evidence>
<evidence type="ECO:0000256" key="6">
    <source>
        <dbReference type="SAM" id="Phobius"/>
    </source>
</evidence>